<dbReference type="SUPFAM" id="SSF56524">
    <property type="entry name" value="Oxidoreductase molybdopterin-binding domain"/>
    <property type="match status" value="1"/>
</dbReference>
<gene>
    <name evidence="7" type="ORF">R3P38DRAFT_3313079</name>
</gene>
<dbReference type="InterPro" id="IPR008335">
    <property type="entry name" value="Mopterin_OxRdtase_euk"/>
</dbReference>
<feature type="domain" description="Moybdenum cofactor oxidoreductase dimerisation" evidence="6">
    <location>
        <begin position="250"/>
        <end position="365"/>
    </location>
</feature>
<feature type="domain" description="Oxidoreductase molybdopterin-binding" evidence="5">
    <location>
        <begin position="49"/>
        <end position="222"/>
    </location>
</feature>
<evidence type="ECO:0000256" key="4">
    <source>
        <dbReference type="ARBA" id="ARBA00023002"/>
    </source>
</evidence>
<reference evidence="7 8" key="1">
    <citation type="journal article" date="2024" name="J Genomics">
        <title>Draft genome sequencing and assembly of Favolaschia claudopus CIRM-BRFM 2984 isolated from oak limbs.</title>
        <authorList>
            <person name="Navarro D."/>
            <person name="Drula E."/>
            <person name="Chaduli D."/>
            <person name="Cazenave R."/>
            <person name="Ahrendt S."/>
            <person name="Wang J."/>
            <person name="Lipzen A."/>
            <person name="Daum C."/>
            <person name="Barry K."/>
            <person name="Grigoriev I.V."/>
            <person name="Favel A."/>
            <person name="Rosso M.N."/>
            <person name="Martin F."/>
        </authorList>
    </citation>
    <scope>NUCLEOTIDE SEQUENCE [LARGE SCALE GENOMIC DNA]</scope>
    <source>
        <strain evidence="7 8">CIRM-BRFM 2984</strain>
    </source>
</reference>
<dbReference type="GO" id="GO:0006790">
    <property type="term" value="P:sulfur compound metabolic process"/>
    <property type="evidence" value="ECO:0007669"/>
    <property type="project" value="TreeGrafter"/>
</dbReference>
<comment type="caution">
    <text evidence="7">The sequence shown here is derived from an EMBL/GenBank/DDBJ whole genome shotgun (WGS) entry which is preliminary data.</text>
</comment>
<sequence length="459" mass="50500">MSYSDEPERSELLVVRGTEPFNAEPSAAALVEFNQTPESLLYCRNHSVVRQYPEESYVLTVKCDDSTVLEISASELRAKFAKAEVVAVLQCAGNRRREMGALKPVNGVSWADGVVGNCKWGGVLLCDLLKSSGVSTNDYAQVCFSSNATLCEDDTYYGASIPMNKAMLREEQVLLAYEMNDEMLSADHGGPLRVVVPGYLGARWVKWVDTIILSSAESPNYYQQRDYKVLPPEVDSKAKALPLWSKYPSMTELPLNSVVASVTPILSSESSLCSIHVKGYALPGRASQGNVSAVEVSLDDGAQWIPAEITYQEGRWSWTLWEVSIDDVPLSGTVYARAKDDKGGMQPKEGKWNLRGVAFDAWVRRVLCELNGLPIVFVAPRRMAIARLFHYAFDAVLISTVAAGVRRSSGFTPNSEAISDPTIRSIADRYLGVGESIFDMIQATAVNSTYFKRDTKGPR</sequence>
<evidence type="ECO:0000256" key="2">
    <source>
        <dbReference type="ARBA" id="ARBA00022505"/>
    </source>
</evidence>
<dbReference type="GO" id="GO:0030151">
    <property type="term" value="F:molybdenum ion binding"/>
    <property type="evidence" value="ECO:0007669"/>
    <property type="project" value="InterPro"/>
</dbReference>
<dbReference type="Gene3D" id="3.90.420.10">
    <property type="entry name" value="Oxidoreductase, molybdopterin-binding domain"/>
    <property type="match status" value="1"/>
</dbReference>
<dbReference type="SUPFAM" id="SSF81296">
    <property type="entry name" value="E set domains"/>
    <property type="match status" value="1"/>
</dbReference>
<dbReference type="PRINTS" id="PR00407">
    <property type="entry name" value="EUMOPTERIN"/>
</dbReference>
<dbReference type="InterPro" id="IPR036374">
    <property type="entry name" value="OxRdtase_Mopterin-bd_sf"/>
</dbReference>
<evidence type="ECO:0000256" key="3">
    <source>
        <dbReference type="ARBA" id="ARBA00022723"/>
    </source>
</evidence>
<dbReference type="GO" id="GO:0005739">
    <property type="term" value="C:mitochondrion"/>
    <property type="evidence" value="ECO:0007669"/>
    <property type="project" value="TreeGrafter"/>
</dbReference>
<dbReference type="GO" id="GO:0008482">
    <property type="term" value="F:sulfite oxidase activity"/>
    <property type="evidence" value="ECO:0007669"/>
    <property type="project" value="TreeGrafter"/>
</dbReference>
<dbReference type="GO" id="GO:0020037">
    <property type="term" value="F:heme binding"/>
    <property type="evidence" value="ECO:0007669"/>
    <property type="project" value="TreeGrafter"/>
</dbReference>
<keyword evidence="2" id="KW-0500">Molybdenum</keyword>
<evidence type="ECO:0000259" key="5">
    <source>
        <dbReference type="Pfam" id="PF00174"/>
    </source>
</evidence>
<name>A0AAW0C1F7_9AGAR</name>
<dbReference type="GO" id="GO:0043546">
    <property type="term" value="F:molybdopterin cofactor binding"/>
    <property type="evidence" value="ECO:0007669"/>
    <property type="project" value="TreeGrafter"/>
</dbReference>
<dbReference type="InterPro" id="IPR014756">
    <property type="entry name" value="Ig_E-set"/>
</dbReference>
<accession>A0AAW0C1F7</accession>
<proteinExistence type="predicted"/>
<dbReference type="Gene3D" id="2.60.40.650">
    <property type="match status" value="1"/>
</dbReference>
<dbReference type="InterPro" id="IPR000572">
    <property type="entry name" value="OxRdtase_Mopterin-bd_dom"/>
</dbReference>
<keyword evidence="8" id="KW-1185">Reference proteome</keyword>
<protein>
    <submittedName>
        <fullName evidence="7">Oxidoreductase, molybdopterin-binding domain-containing protein</fullName>
    </submittedName>
</protein>
<dbReference type="Proteomes" id="UP001362999">
    <property type="component" value="Unassembled WGS sequence"/>
</dbReference>
<comment type="cofactor">
    <cofactor evidence="1">
        <name>Mo-molybdopterin</name>
        <dbReference type="ChEBI" id="CHEBI:71302"/>
    </cofactor>
</comment>
<dbReference type="AlphaFoldDB" id="A0AAW0C1F7"/>
<dbReference type="PANTHER" id="PTHR19372">
    <property type="entry name" value="SULFITE REDUCTASE"/>
    <property type="match status" value="1"/>
</dbReference>
<evidence type="ECO:0000259" key="6">
    <source>
        <dbReference type="Pfam" id="PF03404"/>
    </source>
</evidence>
<dbReference type="InterPro" id="IPR005066">
    <property type="entry name" value="MoCF_OxRdtse_dimer"/>
</dbReference>
<dbReference type="FunFam" id="3.90.420.10:FF:000002">
    <property type="entry name" value="sulfite oxidase, mitochondrial"/>
    <property type="match status" value="1"/>
</dbReference>
<dbReference type="Pfam" id="PF08520">
    <property type="entry name" value="Mitofissin"/>
    <property type="match status" value="1"/>
</dbReference>
<dbReference type="Pfam" id="PF00174">
    <property type="entry name" value="Oxidored_molyb"/>
    <property type="match status" value="1"/>
</dbReference>
<dbReference type="PANTHER" id="PTHR19372:SF7">
    <property type="entry name" value="SULFITE OXIDASE, MITOCHONDRIAL"/>
    <property type="match status" value="1"/>
</dbReference>
<keyword evidence="4" id="KW-0560">Oxidoreductase</keyword>
<evidence type="ECO:0000313" key="8">
    <source>
        <dbReference type="Proteomes" id="UP001362999"/>
    </source>
</evidence>
<keyword evidence="3" id="KW-0479">Metal-binding</keyword>
<dbReference type="Pfam" id="PF03404">
    <property type="entry name" value="Mo-co_dimer"/>
    <property type="match status" value="1"/>
</dbReference>
<evidence type="ECO:0000256" key="1">
    <source>
        <dbReference type="ARBA" id="ARBA00001924"/>
    </source>
</evidence>
<organism evidence="7 8">
    <name type="scientific">Favolaschia claudopus</name>
    <dbReference type="NCBI Taxonomy" id="2862362"/>
    <lineage>
        <taxon>Eukaryota</taxon>
        <taxon>Fungi</taxon>
        <taxon>Dikarya</taxon>
        <taxon>Basidiomycota</taxon>
        <taxon>Agaricomycotina</taxon>
        <taxon>Agaricomycetes</taxon>
        <taxon>Agaricomycetidae</taxon>
        <taxon>Agaricales</taxon>
        <taxon>Marasmiineae</taxon>
        <taxon>Mycenaceae</taxon>
        <taxon>Favolaschia</taxon>
    </lineage>
</organism>
<dbReference type="InterPro" id="IPR013726">
    <property type="entry name" value="Mitofissin"/>
</dbReference>
<evidence type="ECO:0000313" key="7">
    <source>
        <dbReference type="EMBL" id="KAK7032977.1"/>
    </source>
</evidence>
<dbReference type="EMBL" id="JAWWNJ010000023">
    <property type="protein sequence ID" value="KAK7032977.1"/>
    <property type="molecule type" value="Genomic_DNA"/>
</dbReference>